<dbReference type="Pfam" id="PF12697">
    <property type="entry name" value="Abhydrolase_6"/>
    <property type="match status" value="1"/>
</dbReference>
<gene>
    <name evidence="3" type="ORF">Z045_14755</name>
</gene>
<dbReference type="SUPFAM" id="SSF53474">
    <property type="entry name" value="alpha/beta-Hydrolases"/>
    <property type="match status" value="1"/>
</dbReference>
<comment type="similarity">
    <text evidence="1">Belongs to the AB hydrolase superfamily. FUS2 hydrolase family.</text>
</comment>
<dbReference type="Proteomes" id="UP000053060">
    <property type="component" value="Unassembled WGS sequence"/>
</dbReference>
<dbReference type="Gene3D" id="3.40.50.1820">
    <property type="entry name" value="alpha/beta hydrolase"/>
    <property type="match status" value="1"/>
</dbReference>
<accession>A0A0V9UIL5</accession>
<evidence type="ECO:0000259" key="2">
    <source>
        <dbReference type="Pfam" id="PF12697"/>
    </source>
</evidence>
<organism evidence="3 4">
    <name type="scientific">Rhodococcus pyridinivorans KG-16</name>
    <dbReference type="NCBI Taxonomy" id="1441730"/>
    <lineage>
        <taxon>Bacteria</taxon>
        <taxon>Bacillati</taxon>
        <taxon>Actinomycetota</taxon>
        <taxon>Actinomycetes</taxon>
        <taxon>Mycobacteriales</taxon>
        <taxon>Nocardiaceae</taxon>
        <taxon>Rhodococcus</taxon>
    </lineage>
</organism>
<dbReference type="InterPro" id="IPR029058">
    <property type="entry name" value="AB_hydrolase_fold"/>
</dbReference>
<dbReference type="InterPro" id="IPR050261">
    <property type="entry name" value="FrsA_esterase"/>
</dbReference>
<evidence type="ECO:0000313" key="3">
    <source>
        <dbReference type="EMBL" id="KSZ57833.1"/>
    </source>
</evidence>
<dbReference type="PATRIC" id="fig|1441730.3.peg.3068"/>
<dbReference type="GO" id="GO:0003824">
    <property type="term" value="F:catalytic activity"/>
    <property type="evidence" value="ECO:0007669"/>
    <property type="project" value="UniProtKB-ARBA"/>
</dbReference>
<protein>
    <submittedName>
        <fullName evidence="3">Lysophospholipase</fullName>
    </submittedName>
</protein>
<sequence>MGLLFHNHLHDEFGTWPLAYIPYGGADFGEIAAVARQVGDGDDADFYRAWVEAGDRLVAEAETCATAGHDDSARELLLRASAYYATAYHPLYGSPVDPRLIAAFDKQVAAFDAGLAIGDTPVKAPRIPFEDTTLPGYLIPAPGHENSVRPLIVFTNGYDATITDMYFASAVAALRRGYHCLLFDGPGQGEMLYKQNMPMRPDWEVVVRAVIDHVIASPIVDPERIVLSGWSLGGYLAPRAASGEHRLAAVVADPGQWSVAAGTRALGAAFGLSPEVLDDPLSMNAQDADAIMAAVQSDPSLRWKIVARGFWVNGASDIRELFAEMNAYTLDEVGERISCPVVVTAAESDALARGAGTFGDRLGDTVTLIPFTDAEGAGGHCEMGNRTLLNRRVLDRLDELLARTP</sequence>
<dbReference type="Gene3D" id="1.20.1440.110">
    <property type="entry name" value="acylaminoacyl peptidase"/>
    <property type="match status" value="1"/>
</dbReference>
<dbReference type="InterPro" id="IPR000073">
    <property type="entry name" value="AB_hydrolase_1"/>
</dbReference>
<name>A0A0V9UIL5_9NOCA</name>
<comment type="caution">
    <text evidence="3">The sequence shown here is derived from an EMBL/GenBank/DDBJ whole genome shotgun (WGS) entry which is preliminary data.</text>
</comment>
<reference evidence="3 4" key="2">
    <citation type="journal article" date="2016" name="Genome Announc.">
        <title>Draft Genome Sequence of a Versatile Hydrocarbon-Degrading Bacterium, Rhodococcus pyridinivorans Strain KG-16, Collected from Oil Fields in India.</title>
        <authorList>
            <person name="Aggarwal R.K."/>
            <person name="Dawar C."/>
            <person name="Phanindranath R."/>
            <person name="Mutnuri L."/>
            <person name="Dayal A.M."/>
        </authorList>
    </citation>
    <scope>NUCLEOTIDE SEQUENCE [LARGE SCALE GENOMIC DNA]</scope>
    <source>
        <strain evidence="3 4">KG-16</strain>
    </source>
</reference>
<reference evidence="4" key="1">
    <citation type="submission" date="2015-01" db="EMBL/GenBank/DDBJ databases">
        <title>Draft genome sequence of Rhodococcus pyridinivorans strain KG-16, a hydrocarbon-degrading bacterium.</title>
        <authorList>
            <person name="Aggarwal R.K."/>
            <person name="Dawar C."/>
        </authorList>
    </citation>
    <scope>NUCLEOTIDE SEQUENCE [LARGE SCALE GENOMIC DNA]</scope>
    <source>
        <strain evidence="4">KG-16</strain>
    </source>
</reference>
<evidence type="ECO:0000313" key="4">
    <source>
        <dbReference type="Proteomes" id="UP000053060"/>
    </source>
</evidence>
<dbReference type="AlphaFoldDB" id="A0A0V9UIL5"/>
<dbReference type="RefSeq" id="WP_060652532.1">
    <property type="nucleotide sequence ID" value="NZ_AZXY01000007.1"/>
</dbReference>
<feature type="domain" description="AB hydrolase-1" evidence="2">
    <location>
        <begin position="152"/>
        <end position="356"/>
    </location>
</feature>
<proteinExistence type="inferred from homology"/>
<dbReference type="PANTHER" id="PTHR22946:SF12">
    <property type="entry name" value="CONIDIAL PIGMENT BIOSYNTHESIS PROTEIN AYG1 (AFU_ORTHOLOGUE AFUA_2G17550)"/>
    <property type="match status" value="1"/>
</dbReference>
<dbReference type="PANTHER" id="PTHR22946">
    <property type="entry name" value="DIENELACTONE HYDROLASE DOMAIN-CONTAINING PROTEIN-RELATED"/>
    <property type="match status" value="1"/>
</dbReference>
<dbReference type="EMBL" id="AZXY01000007">
    <property type="protein sequence ID" value="KSZ57833.1"/>
    <property type="molecule type" value="Genomic_DNA"/>
</dbReference>
<evidence type="ECO:0000256" key="1">
    <source>
        <dbReference type="ARBA" id="ARBA00038115"/>
    </source>
</evidence>